<dbReference type="InterPro" id="IPR036864">
    <property type="entry name" value="Zn2-C6_fun-type_DNA-bd_sf"/>
</dbReference>
<dbReference type="SUPFAM" id="SSF57701">
    <property type="entry name" value="Zn2/Cys6 DNA-binding domain"/>
    <property type="match status" value="1"/>
</dbReference>
<feature type="compositionally biased region" description="Polar residues" evidence="3">
    <location>
        <begin position="204"/>
        <end position="213"/>
    </location>
</feature>
<feature type="region of interest" description="Disordered" evidence="3">
    <location>
        <begin position="75"/>
        <end position="136"/>
    </location>
</feature>
<keyword evidence="1" id="KW-0479">Metal-binding</keyword>
<sequence>MTLLDSANLFSSFSIHTFNTTAANDSSSAAYSPTPANSRACLACRMAHKSCDRAKPACSRCISRGIAHLCCEPSTKKRGRPRKWKDSEKQDSPQEQYEEEINFNANSSPQPSNNESSLSHSESGVSSPSELSAQLGGNSSPLVYNVIPSSTCKSPVEEALLTETLKKTQSKKLKFIKIMNYNPNHRETFSPRFTITSSEKKHTLSTPQDNQPSQKKRKTKSTNPILSSTNYQTSTVSQPSQPLVEINVKSVQSSPVTSPSSVPTQFSPIPSPTVIYSQTPFTQPTFIPNNSQFYYPTAISTNQPRHCDEGRIVNNNQVKLPSIYSLLSSLQE</sequence>
<dbReference type="RefSeq" id="XP_002676023.1">
    <property type="nucleotide sequence ID" value="XM_002675977.1"/>
</dbReference>
<organism evidence="6">
    <name type="scientific">Naegleria gruberi</name>
    <name type="common">Amoeba</name>
    <dbReference type="NCBI Taxonomy" id="5762"/>
    <lineage>
        <taxon>Eukaryota</taxon>
        <taxon>Discoba</taxon>
        <taxon>Heterolobosea</taxon>
        <taxon>Tetramitia</taxon>
        <taxon>Eutetramitia</taxon>
        <taxon>Vahlkampfiidae</taxon>
        <taxon>Naegleria</taxon>
    </lineage>
</organism>
<feature type="region of interest" description="Disordered" evidence="3">
    <location>
        <begin position="197"/>
        <end position="238"/>
    </location>
</feature>
<evidence type="ECO:0000259" key="4">
    <source>
        <dbReference type="PROSITE" id="PS50048"/>
    </source>
</evidence>
<evidence type="ECO:0000256" key="1">
    <source>
        <dbReference type="ARBA" id="ARBA00022723"/>
    </source>
</evidence>
<accession>D2VIJ4</accession>
<protein>
    <submittedName>
        <fullName evidence="5">Predicted protein</fullName>
    </submittedName>
</protein>
<feature type="domain" description="Zn(2)-C6 fungal-type" evidence="4">
    <location>
        <begin position="40"/>
        <end position="70"/>
    </location>
</feature>
<feature type="compositionally biased region" description="Polar residues" evidence="3">
    <location>
        <begin position="221"/>
        <end position="238"/>
    </location>
</feature>
<gene>
    <name evidence="5" type="ORF">NAEGRDRAFT_68700</name>
</gene>
<proteinExistence type="predicted"/>
<keyword evidence="2" id="KW-0539">Nucleus</keyword>
<dbReference type="OrthoDB" id="65716at2759"/>
<dbReference type="AlphaFoldDB" id="D2VIJ4"/>
<dbReference type="PANTHER" id="PTHR47659:SF7">
    <property type="entry name" value="FUNGAL TRANSCRIPTIONAL REGULATORY PROTEIN, N-TERMINAL DOMAIN-CONTAINING PROTEIN"/>
    <property type="match status" value="1"/>
</dbReference>
<dbReference type="GO" id="GO:0000981">
    <property type="term" value="F:DNA-binding transcription factor activity, RNA polymerase II-specific"/>
    <property type="evidence" value="ECO:0007669"/>
    <property type="project" value="InterPro"/>
</dbReference>
<evidence type="ECO:0000256" key="2">
    <source>
        <dbReference type="ARBA" id="ARBA00023242"/>
    </source>
</evidence>
<dbReference type="GeneID" id="8861954"/>
<dbReference type="Proteomes" id="UP000006671">
    <property type="component" value="Unassembled WGS sequence"/>
</dbReference>
<feature type="compositionally biased region" description="Low complexity" evidence="3">
    <location>
        <begin position="102"/>
        <end position="132"/>
    </location>
</feature>
<evidence type="ECO:0000313" key="5">
    <source>
        <dbReference type="EMBL" id="EFC43279.1"/>
    </source>
</evidence>
<dbReference type="PROSITE" id="PS50048">
    <property type="entry name" value="ZN2_CY6_FUNGAL_2"/>
    <property type="match status" value="1"/>
</dbReference>
<dbReference type="InParanoid" id="D2VIJ4"/>
<dbReference type="GO" id="GO:0008270">
    <property type="term" value="F:zinc ion binding"/>
    <property type="evidence" value="ECO:0007669"/>
    <property type="project" value="InterPro"/>
</dbReference>
<dbReference type="InterPro" id="IPR001138">
    <property type="entry name" value="Zn2Cys6_DnaBD"/>
</dbReference>
<dbReference type="PANTHER" id="PTHR47659">
    <property type="entry name" value="ZN(II)2CYS6 TRANSCRIPTION FACTOR (EUROFUNG)-RELATED"/>
    <property type="match status" value="1"/>
</dbReference>
<dbReference type="Pfam" id="PF00172">
    <property type="entry name" value="Zn_clus"/>
    <property type="match status" value="1"/>
</dbReference>
<evidence type="ECO:0000313" key="6">
    <source>
        <dbReference type="Proteomes" id="UP000006671"/>
    </source>
</evidence>
<keyword evidence="6" id="KW-1185">Reference proteome</keyword>
<dbReference type="Gene3D" id="4.10.240.10">
    <property type="entry name" value="Zn(2)-C6 fungal-type DNA-binding domain"/>
    <property type="match status" value="1"/>
</dbReference>
<dbReference type="SMART" id="SM00066">
    <property type="entry name" value="GAL4"/>
    <property type="match status" value="1"/>
</dbReference>
<evidence type="ECO:0000256" key="3">
    <source>
        <dbReference type="SAM" id="MobiDB-lite"/>
    </source>
</evidence>
<dbReference type="EMBL" id="GG738874">
    <property type="protein sequence ID" value="EFC43279.1"/>
    <property type="molecule type" value="Genomic_DNA"/>
</dbReference>
<reference evidence="5 6" key="1">
    <citation type="journal article" date="2010" name="Cell">
        <title>The genome of Naegleria gruberi illuminates early eukaryotic versatility.</title>
        <authorList>
            <person name="Fritz-Laylin L.K."/>
            <person name="Prochnik S.E."/>
            <person name="Ginger M.L."/>
            <person name="Dacks J.B."/>
            <person name="Carpenter M.L."/>
            <person name="Field M.C."/>
            <person name="Kuo A."/>
            <person name="Paredez A."/>
            <person name="Chapman J."/>
            <person name="Pham J."/>
            <person name="Shu S."/>
            <person name="Neupane R."/>
            <person name="Cipriano M."/>
            <person name="Mancuso J."/>
            <person name="Tu H."/>
            <person name="Salamov A."/>
            <person name="Lindquist E."/>
            <person name="Shapiro H."/>
            <person name="Lucas S."/>
            <person name="Grigoriev I.V."/>
            <person name="Cande W.Z."/>
            <person name="Fulton C."/>
            <person name="Rokhsar D.S."/>
            <person name="Dawson S.C."/>
        </authorList>
    </citation>
    <scope>NUCLEOTIDE SEQUENCE [LARGE SCALE GENOMIC DNA]</scope>
    <source>
        <strain evidence="5 6">NEG-M</strain>
    </source>
</reference>
<dbReference type="CDD" id="cd00067">
    <property type="entry name" value="GAL4"/>
    <property type="match status" value="1"/>
</dbReference>
<name>D2VIJ4_NAEGR</name>
<dbReference type="VEuPathDB" id="AmoebaDB:NAEGRDRAFT_68700"/>
<dbReference type="InterPro" id="IPR050335">
    <property type="entry name" value="ERT1_acuK_gluconeogen_tf"/>
</dbReference>
<dbReference type="KEGG" id="ngr:NAEGRDRAFT_68700"/>
<dbReference type="PROSITE" id="PS00463">
    <property type="entry name" value="ZN2_CY6_FUNGAL_1"/>
    <property type="match status" value="1"/>
</dbReference>